<evidence type="ECO:0000256" key="8">
    <source>
        <dbReference type="SAM" id="Phobius"/>
    </source>
</evidence>
<evidence type="ECO:0000256" key="7">
    <source>
        <dbReference type="SAM" id="MobiDB-lite"/>
    </source>
</evidence>
<gene>
    <name evidence="10" type="ORF">V8G54_015260</name>
</gene>
<dbReference type="AlphaFoldDB" id="A0AAQ3NJ48"/>
<reference evidence="10 11" key="1">
    <citation type="journal article" date="2023" name="Life. Sci Alliance">
        <title>Evolutionary insights into 3D genome organization and epigenetic landscape of Vigna mungo.</title>
        <authorList>
            <person name="Junaid A."/>
            <person name="Singh B."/>
            <person name="Bhatia S."/>
        </authorList>
    </citation>
    <scope>NUCLEOTIDE SEQUENCE [LARGE SCALE GENOMIC DNA]</scope>
    <source>
        <strain evidence="10">Urdbean</strain>
    </source>
</reference>
<dbReference type="PANTHER" id="PTHR48020:SF35">
    <property type="entry name" value="SUGAR TRANSPORTER"/>
    <property type="match status" value="1"/>
</dbReference>
<dbReference type="FunFam" id="1.20.1250.20:FF:000461">
    <property type="entry name" value="Monosaccharide-sensing protein 3"/>
    <property type="match status" value="1"/>
</dbReference>
<evidence type="ECO:0000313" key="11">
    <source>
        <dbReference type="Proteomes" id="UP001374535"/>
    </source>
</evidence>
<dbReference type="PROSITE" id="PS50850">
    <property type="entry name" value="MFS"/>
    <property type="match status" value="1"/>
</dbReference>
<sequence length="736" mass="78446">MKTVLIRNQLSNTRRLKMMEVVIVALAATLGNFLMGWDSSTIAAGTTYIKKEFVVEATIEGIIVSMSFITGTVVTIFSGAVSDMVGRRPMLITSSVMYFLSGLVMFFAPNVAVILVARIVNGVAIGLAYTLNPLYISEVAPADIRGQLNTYTQFACSGGMFLAYVMVFLMSLTDSPSWRLMLGVISIPAVSYFLLTVFYLPESPRWLVSKGRILEAERVLKRLRGTDDVSGELALLAEGLSPGGEATSIEEYVVAPAGEILVNQEAGKDYIKLYGPNEGVTMVAHTVNGQGSSISRSMLSQQGSFGGLSSTGLKDPIVNLFGSLHESTLPESGGSRSMLIHNANSIFSMGEPDSPFGTGDNLHAPLMSFQGGAGERAHGSKDMLGMRSTSSLRSNSSLAHGNAVETPKNTNIGGGWQLVYKSADGVGGGKREGLQRVYLHAEPTAVSNSQHVSSFVSTSGYDIPIDGGEAYQAAALVSQSVLGTHDLLHLPEVAAKGSKWRALLEPGVKRALVVGIGLQILQQAAGINGFLYYAPQILEQAEIGALLSNLGLSSASASFLVTIITTFCMLPCIAIAIRLMDISGRRSIMLYTIPILIVCLLALIIKQFFELNSVINAAITCISVVAYESVFCMGFGVIPNIICAEIFPTSVRGICISLTSLTYWSCTLIVTLVFPTLLQLLGLPGVFGLFVLGCIISWTFVYLKVPETKGMPLEVIIEFFALGAKPGTDPAAIGIK</sequence>
<feature type="region of interest" description="Disordered" evidence="7">
    <location>
        <begin position="373"/>
        <end position="407"/>
    </location>
</feature>
<dbReference type="PRINTS" id="PR00171">
    <property type="entry name" value="SUGRTRNSPORT"/>
</dbReference>
<feature type="compositionally biased region" description="Low complexity" evidence="7">
    <location>
        <begin position="387"/>
        <end position="398"/>
    </location>
</feature>
<dbReference type="SUPFAM" id="SSF103473">
    <property type="entry name" value="MFS general substrate transporter"/>
    <property type="match status" value="1"/>
</dbReference>
<evidence type="ECO:0000256" key="1">
    <source>
        <dbReference type="ARBA" id="ARBA00004141"/>
    </source>
</evidence>
<dbReference type="InterPro" id="IPR036259">
    <property type="entry name" value="MFS_trans_sf"/>
</dbReference>
<dbReference type="EMBL" id="CP144696">
    <property type="protein sequence ID" value="WVZ10730.1"/>
    <property type="molecule type" value="Genomic_DNA"/>
</dbReference>
<feature type="domain" description="Major facilitator superfamily (MFS) profile" evidence="9">
    <location>
        <begin position="24"/>
        <end position="709"/>
    </location>
</feature>
<keyword evidence="11" id="KW-1185">Reference proteome</keyword>
<dbReference type="InterPro" id="IPR003663">
    <property type="entry name" value="Sugar/inositol_transpt"/>
</dbReference>
<evidence type="ECO:0000256" key="4">
    <source>
        <dbReference type="ARBA" id="ARBA00022692"/>
    </source>
</evidence>
<dbReference type="InterPro" id="IPR005828">
    <property type="entry name" value="MFS_sugar_transport-like"/>
</dbReference>
<keyword evidence="6 8" id="KW-0472">Membrane</keyword>
<feature type="transmembrane region" description="Helical" evidence="8">
    <location>
        <begin position="588"/>
        <end position="609"/>
    </location>
</feature>
<dbReference type="FunFam" id="1.20.1250.20:FF:000345">
    <property type="entry name" value="Monosaccharide-sensing protein 3"/>
    <property type="match status" value="1"/>
</dbReference>
<keyword evidence="4 8" id="KW-0812">Transmembrane</keyword>
<evidence type="ECO:0000313" key="10">
    <source>
        <dbReference type="EMBL" id="WVZ10730.1"/>
    </source>
</evidence>
<feature type="transmembrane region" description="Helical" evidence="8">
    <location>
        <begin position="148"/>
        <end position="172"/>
    </location>
</feature>
<dbReference type="InterPro" id="IPR020846">
    <property type="entry name" value="MFS_dom"/>
</dbReference>
<comment type="subcellular location">
    <subcellularLocation>
        <location evidence="1">Membrane</location>
        <topology evidence="1">Multi-pass membrane protein</topology>
    </subcellularLocation>
</comment>
<name>A0AAQ3NJ48_VIGMU</name>
<feature type="transmembrane region" description="Helical" evidence="8">
    <location>
        <begin position="178"/>
        <end position="200"/>
    </location>
</feature>
<feature type="transmembrane region" description="Helical" evidence="8">
    <location>
        <begin position="53"/>
        <end position="77"/>
    </location>
</feature>
<dbReference type="GO" id="GO:0022857">
    <property type="term" value="F:transmembrane transporter activity"/>
    <property type="evidence" value="ECO:0007669"/>
    <property type="project" value="InterPro"/>
</dbReference>
<accession>A0AAQ3NJ48</accession>
<evidence type="ECO:0000259" key="9">
    <source>
        <dbReference type="PROSITE" id="PS50850"/>
    </source>
</evidence>
<evidence type="ECO:0000256" key="6">
    <source>
        <dbReference type="ARBA" id="ARBA00023136"/>
    </source>
</evidence>
<dbReference type="InterPro" id="IPR005829">
    <property type="entry name" value="Sugar_transporter_CS"/>
</dbReference>
<dbReference type="PROSITE" id="PS00217">
    <property type="entry name" value="SUGAR_TRANSPORT_2"/>
    <property type="match status" value="1"/>
</dbReference>
<feature type="transmembrane region" description="Helical" evidence="8">
    <location>
        <begin position="680"/>
        <end position="703"/>
    </location>
</feature>
<dbReference type="Pfam" id="PF00083">
    <property type="entry name" value="Sugar_tr"/>
    <property type="match status" value="2"/>
</dbReference>
<dbReference type="Gene3D" id="1.20.1250.20">
    <property type="entry name" value="MFS general substrate transporter like domains"/>
    <property type="match status" value="2"/>
</dbReference>
<dbReference type="PANTHER" id="PTHR48020">
    <property type="entry name" value="PROTON MYO-INOSITOL COTRANSPORTER"/>
    <property type="match status" value="1"/>
</dbReference>
<keyword evidence="5 8" id="KW-1133">Transmembrane helix</keyword>
<protein>
    <recommendedName>
        <fullName evidence="9">Major facilitator superfamily (MFS) profile domain-containing protein</fullName>
    </recommendedName>
</protein>
<keyword evidence="3" id="KW-0813">Transport</keyword>
<evidence type="ECO:0000256" key="3">
    <source>
        <dbReference type="ARBA" id="ARBA00022448"/>
    </source>
</evidence>
<feature type="transmembrane region" description="Helical" evidence="8">
    <location>
        <begin position="654"/>
        <end position="674"/>
    </location>
</feature>
<dbReference type="PROSITE" id="PS00216">
    <property type="entry name" value="SUGAR_TRANSPORT_1"/>
    <property type="match status" value="1"/>
</dbReference>
<organism evidence="10 11">
    <name type="scientific">Vigna mungo</name>
    <name type="common">Black gram</name>
    <name type="synonym">Phaseolus mungo</name>
    <dbReference type="NCBI Taxonomy" id="3915"/>
    <lineage>
        <taxon>Eukaryota</taxon>
        <taxon>Viridiplantae</taxon>
        <taxon>Streptophyta</taxon>
        <taxon>Embryophyta</taxon>
        <taxon>Tracheophyta</taxon>
        <taxon>Spermatophyta</taxon>
        <taxon>Magnoliopsida</taxon>
        <taxon>eudicotyledons</taxon>
        <taxon>Gunneridae</taxon>
        <taxon>Pentapetalae</taxon>
        <taxon>rosids</taxon>
        <taxon>fabids</taxon>
        <taxon>Fabales</taxon>
        <taxon>Fabaceae</taxon>
        <taxon>Papilionoideae</taxon>
        <taxon>50 kb inversion clade</taxon>
        <taxon>NPAAA clade</taxon>
        <taxon>indigoferoid/millettioid clade</taxon>
        <taxon>Phaseoleae</taxon>
        <taxon>Vigna</taxon>
    </lineage>
</organism>
<proteinExistence type="inferred from homology"/>
<feature type="transmembrane region" description="Helical" evidence="8">
    <location>
        <begin position="554"/>
        <end position="576"/>
    </location>
</feature>
<evidence type="ECO:0000256" key="2">
    <source>
        <dbReference type="ARBA" id="ARBA00010992"/>
    </source>
</evidence>
<evidence type="ECO:0000256" key="5">
    <source>
        <dbReference type="ARBA" id="ARBA00022989"/>
    </source>
</evidence>
<comment type="similarity">
    <text evidence="2">Belongs to the major facilitator superfamily. Sugar transporter (TC 2.A.1.1) family.</text>
</comment>
<feature type="transmembrane region" description="Helical" evidence="8">
    <location>
        <begin position="615"/>
        <end position="642"/>
    </location>
</feature>
<dbReference type="InterPro" id="IPR050814">
    <property type="entry name" value="Myo-inositol_Transporter"/>
</dbReference>
<dbReference type="Proteomes" id="UP001374535">
    <property type="component" value="Chromosome 5"/>
</dbReference>
<dbReference type="GO" id="GO:0016020">
    <property type="term" value="C:membrane"/>
    <property type="evidence" value="ECO:0007669"/>
    <property type="project" value="UniProtKB-SubCell"/>
</dbReference>